<dbReference type="Gene3D" id="1.50.10.100">
    <property type="entry name" value="Chondroitin AC/alginate lyase"/>
    <property type="match status" value="1"/>
</dbReference>
<dbReference type="Pfam" id="PF05426">
    <property type="entry name" value="Alginate_lyase"/>
    <property type="match status" value="1"/>
</dbReference>
<feature type="domain" description="Alginate lyase" evidence="3">
    <location>
        <begin position="50"/>
        <end position="322"/>
    </location>
</feature>
<evidence type="ECO:0000313" key="4">
    <source>
        <dbReference type="EMBL" id="KAG2174465.1"/>
    </source>
</evidence>
<keyword evidence="1" id="KW-0732">Signal</keyword>
<proteinExistence type="predicted"/>
<dbReference type="OrthoDB" id="63533at2759"/>
<dbReference type="SUPFAM" id="SSF48230">
    <property type="entry name" value="Chondroitin AC/alginate lyase"/>
    <property type="match status" value="1"/>
</dbReference>
<name>A0A8H7PIL9_9FUNG</name>
<sequence length="383" mass="43427">MSNKSPEIEFINLNYMGQKKDRGPDQNALESLKRLANSALKKGPFSVTFEKQPQHIAASGDPRDFLSYAPYWWPENQNGRTVFVKRDGKRNPDIKDVKDQKQLENFGDSLAYLALAYFFFNDDKYAQHAANLAGTFFVDDRTKMNPHVNYGQVVRGEGNPSGMGRGEGIMSTRMLARIANVLPLLANHPSFQDLNGHLQNWFNDYLNWLTTSDIGRQELNMPNNHHTWALVQVATIQYYLGRQDDARRTVEGFFSQMAPRQVVDNGDQPLESSRTKPFHYLIFNLHAMIFLAEIGAAVNSECYEAAHRAIERATDYAIQKGREEPAPKNEDRDLFQASRSVQLVSNHHGDNGRFADYLQAARQCPAAGSYSGDKCAIVELWSR</sequence>
<gene>
    <name evidence="4" type="ORF">INT44_006728</name>
</gene>
<dbReference type="InterPro" id="IPR008397">
    <property type="entry name" value="Alginate_lyase_dom"/>
</dbReference>
<reference evidence="4" key="1">
    <citation type="submission" date="2020-12" db="EMBL/GenBank/DDBJ databases">
        <title>Metabolic potential, ecology and presence of endohyphal bacteria is reflected in genomic diversity of Mucoromycotina.</title>
        <authorList>
            <person name="Muszewska A."/>
            <person name="Okrasinska A."/>
            <person name="Steczkiewicz K."/>
            <person name="Drgas O."/>
            <person name="Orlowska M."/>
            <person name="Perlinska-Lenart U."/>
            <person name="Aleksandrzak-Piekarczyk T."/>
            <person name="Szatraj K."/>
            <person name="Zielenkiewicz U."/>
            <person name="Pilsyk S."/>
            <person name="Malc E."/>
            <person name="Mieczkowski P."/>
            <person name="Kruszewska J.S."/>
            <person name="Biernat P."/>
            <person name="Pawlowska J."/>
        </authorList>
    </citation>
    <scope>NUCLEOTIDE SEQUENCE</scope>
    <source>
        <strain evidence="4">WA0000051536</strain>
    </source>
</reference>
<organism evidence="4 5">
    <name type="scientific">Umbelopsis vinacea</name>
    <dbReference type="NCBI Taxonomy" id="44442"/>
    <lineage>
        <taxon>Eukaryota</taxon>
        <taxon>Fungi</taxon>
        <taxon>Fungi incertae sedis</taxon>
        <taxon>Mucoromycota</taxon>
        <taxon>Mucoromycotina</taxon>
        <taxon>Umbelopsidomycetes</taxon>
        <taxon>Umbelopsidales</taxon>
        <taxon>Umbelopsidaceae</taxon>
        <taxon>Umbelopsis</taxon>
    </lineage>
</organism>
<dbReference type="EMBL" id="JAEPRA010000016">
    <property type="protein sequence ID" value="KAG2174465.1"/>
    <property type="molecule type" value="Genomic_DNA"/>
</dbReference>
<comment type="caution">
    <text evidence="4">The sequence shown here is derived from an EMBL/GenBank/DDBJ whole genome shotgun (WGS) entry which is preliminary data.</text>
</comment>
<keyword evidence="5" id="KW-1185">Reference proteome</keyword>
<evidence type="ECO:0000256" key="1">
    <source>
        <dbReference type="ARBA" id="ARBA00022729"/>
    </source>
</evidence>
<protein>
    <recommendedName>
        <fullName evidence="3">Alginate lyase domain-containing protein</fullName>
    </recommendedName>
</protein>
<evidence type="ECO:0000256" key="2">
    <source>
        <dbReference type="ARBA" id="ARBA00023239"/>
    </source>
</evidence>
<evidence type="ECO:0000313" key="5">
    <source>
        <dbReference type="Proteomes" id="UP000612746"/>
    </source>
</evidence>
<dbReference type="InterPro" id="IPR008929">
    <property type="entry name" value="Chondroitin_lyas"/>
</dbReference>
<dbReference type="GO" id="GO:0016829">
    <property type="term" value="F:lyase activity"/>
    <property type="evidence" value="ECO:0007669"/>
    <property type="project" value="UniProtKB-KW"/>
</dbReference>
<dbReference type="Proteomes" id="UP000612746">
    <property type="component" value="Unassembled WGS sequence"/>
</dbReference>
<keyword evidence="2" id="KW-0456">Lyase</keyword>
<evidence type="ECO:0000259" key="3">
    <source>
        <dbReference type="Pfam" id="PF05426"/>
    </source>
</evidence>
<accession>A0A8H7PIL9</accession>
<dbReference type="GO" id="GO:0042597">
    <property type="term" value="C:periplasmic space"/>
    <property type="evidence" value="ECO:0007669"/>
    <property type="project" value="InterPro"/>
</dbReference>
<dbReference type="AlphaFoldDB" id="A0A8H7PIL9"/>